<dbReference type="CDD" id="cd24161">
    <property type="entry name" value="NUDIX_ADPRase_Ndx2"/>
    <property type="match status" value="1"/>
</dbReference>
<dbReference type="InterPro" id="IPR000086">
    <property type="entry name" value="NUDIX_hydrolase_dom"/>
</dbReference>
<dbReference type="PANTHER" id="PTHR11839:SF18">
    <property type="entry name" value="NUDIX HYDROLASE DOMAIN-CONTAINING PROTEIN"/>
    <property type="match status" value="1"/>
</dbReference>
<keyword evidence="4" id="KW-0812">Transmembrane</keyword>
<gene>
    <name evidence="6" type="ORF">PBAH0796_LOCUS13477</name>
</gene>
<feature type="transmembrane region" description="Helical" evidence="4">
    <location>
        <begin position="205"/>
        <end position="223"/>
    </location>
</feature>
<dbReference type="AlphaFoldDB" id="A0A7S0FFF9"/>
<keyword evidence="4" id="KW-1133">Transmembrane helix</keyword>
<evidence type="ECO:0000256" key="1">
    <source>
        <dbReference type="ARBA" id="ARBA00001946"/>
    </source>
</evidence>
<dbReference type="InterPro" id="IPR015797">
    <property type="entry name" value="NUDIX_hydrolase-like_dom_sf"/>
</dbReference>
<dbReference type="InterPro" id="IPR020476">
    <property type="entry name" value="Nudix_hydrolase"/>
</dbReference>
<dbReference type="SUPFAM" id="SSF55811">
    <property type="entry name" value="Nudix"/>
    <property type="match status" value="1"/>
</dbReference>
<dbReference type="PROSITE" id="PS51462">
    <property type="entry name" value="NUDIX"/>
    <property type="match status" value="1"/>
</dbReference>
<dbReference type="PRINTS" id="PR00502">
    <property type="entry name" value="NUDIXFAMILY"/>
</dbReference>
<evidence type="ECO:0000313" key="6">
    <source>
        <dbReference type="EMBL" id="CAD8358110.1"/>
    </source>
</evidence>
<comment type="similarity">
    <text evidence="3">Belongs to the Nudix hydrolase family.</text>
</comment>
<keyword evidence="4" id="KW-0472">Membrane</keyword>
<evidence type="ECO:0000256" key="2">
    <source>
        <dbReference type="ARBA" id="ARBA00022801"/>
    </source>
</evidence>
<organism evidence="6">
    <name type="scientific">Pyrodinium bahamense</name>
    <dbReference type="NCBI Taxonomy" id="73915"/>
    <lineage>
        <taxon>Eukaryota</taxon>
        <taxon>Sar</taxon>
        <taxon>Alveolata</taxon>
        <taxon>Dinophyceae</taxon>
        <taxon>Gonyaulacales</taxon>
        <taxon>Pyrocystaceae</taxon>
        <taxon>Pyrodinium</taxon>
    </lineage>
</organism>
<proteinExistence type="inferred from homology"/>
<dbReference type="GO" id="GO:0006753">
    <property type="term" value="P:nucleoside phosphate metabolic process"/>
    <property type="evidence" value="ECO:0007669"/>
    <property type="project" value="TreeGrafter"/>
</dbReference>
<accession>A0A7S0FFF9</accession>
<keyword evidence="2 3" id="KW-0378">Hydrolase</keyword>
<dbReference type="GO" id="GO:0005829">
    <property type="term" value="C:cytosol"/>
    <property type="evidence" value="ECO:0007669"/>
    <property type="project" value="TreeGrafter"/>
</dbReference>
<dbReference type="GO" id="GO:0019693">
    <property type="term" value="P:ribose phosphate metabolic process"/>
    <property type="evidence" value="ECO:0007669"/>
    <property type="project" value="TreeGrafter"/>
</dbReference>
<dbReference type="PROSITE" id="PS00893">
    <property type="entry name" value="NUDIX_BOX"/>
    <property type="match status" value="1"/>
</dbReference>
<dbReference type="PANTHER" id="PTHR11839">
    <property type="entry name" value="UDP/ADP-SUGAR PYROPHOSPHATASE"/>
    <property type="match status" value="1"/>
</dbReference>
<evidence type="ECO:0000256" key="4">
    <source>
        <dbReference type="SAM" id="Phobius"/>
    </source>
</evidence>
<feature type="domain" description="Nudix hydrolase" evidence="5">
    <location>
        <begin position="57"/>
        <end position="188"/>
    </location>
</feature>
<reference evidence="6" key="1">
    <citation type="submission" date="2021-01" db="EMBL/GenBank/DDBJ databases">
        <authorList>
            <person name="Corre E."/>
            <person name="Pelletier E."/>
            <person name="Niang G."/>
            <person name="Scheremetjew M."/>
            <person name="Finn R."/>
            <person name="Kale V."/>
            <person name="Holt S."/>
            <person name="Cochrane G."/>
            <person name="Meng A."/>
            <person name="Brown T."/>
            <person name="Cohen L."/>
        </authorList>
    </citation>
    <scope>NUCLEOTIDE SEQUENCE</scope>
    <source>
        <strain evidence="6">Pbaha01</strain>
    </source>
</reference>
<dbReference type="InterPro" id="IPR020084">
    <property type="entry name" value="NUDIX_hydrolase_CS"/>
</dbReference>
<dbReference type="EMBL" id="HBEG01022205">
    <property type="protein sequence ID" value="CAD8358110.1"/>
    <property type="molecule type" value="Transcribed_RNA"/>
</dbReference>
<dbReference type="Gene3D" id="3.90.79.10">
    <property type="entry name" value="Nucleoside Triphosphate Pyrophosphohydrolase"/>
    <property type="match status" value="1"/>
</dbReference>
<comment type="cofactor">
    <cofactor evidence="1">
        <name>Mg(2+)</name>
        <dbReference type="ChEBI" id="CHEBI:18420"/>
    </cofactor>
</comment>
<name>A0A7S0FFF9_9DINO</name>
<dbReference type="GO" id="GO:0016462">
    <property type="term" value="F:pyrophosphatase activity"/>
    <property type="evidence" value="ECO:0007669"/>
    <property type="project" value="UniProtKB-ARBA"/>
</dbReference>
<dbReference type="Pfam" id="PF00293">
    <property type="entry name" value="NUDIX"/>
    <property type="match status" value="1"/>
</dbReference>
<evidence type="ECO:0000259" key="5">
    <source>
        <dbReference type="PROSITE" id="PS51462"/>
    </source>
</evidence>
<protein>
    <recommendedName>
        <fullName evidence="5">Nudix hydrolase domain-containing protein</fullName>
    </recommendedName>
</protein>
<sequence>MAQAILAQALWWPFTSSNSMNYEVLNAYVAYSGKILSIEVDEIRYLDTGRLSCREVVVKDAFAMVVAVRKDGSVVLVRQFRHPFRAMALSFPAGRVDPGEAPEEAARRELREEAGLQAARLTKLAELHEVPEFARSVGHLFLAEGLEPSPGAERDDGEATMQVLRSTPAELQRMVRDGTITSVTVVAAWHHFLEFRAASQREKSLGLALGLALAFALGGLIVGRQSAQAGRSIQLGWVRMGLQYLLM</sequence>
<evidence type="ECO:0000256" key="3">
    <source>
        <dbReference type="RuleBase" id="RU003476"/>
    </source>
</evidence>